<sequence>MPRTMIDRRLRWRIRKRAQRAFPVMRRCERCGGGVYLQRHHPRLDQPLRVVVLCQRCHANLHIKNGTWGTMK</sequence>
<reference evidence="1" key="1">
    <citation type="submission" date="2020-03" db="EMBL/GenBank/DDBJ databases">
        <title>The deep terrestrial virosphere.</title>
        <authorList>
            <person name="Holmfeldt K."/>
            <person name="Nilsson E."/>
            <person name="Simone D."/>
            <person name="Lopez-Fernandez M."/>
            <person name="Wu X."/>
            <person name="de Brujin I."/>
            <person name="Lundin D."/>
            <person name="Andersson A."/>
            <person name="Bertilsson S."/>
            <person name="Dopson M."/>
        </authorList>
    </citation>
    <scope>NUCLEOTIDE SEQUENCE</scope>
    <source>
        <strain evidence="1">MM415B01090</strain>
    </source>
</reference>
<gene>
    <name evidence="1" type="ORF">MM415B01090_0001</name>
</gene>
<proteinExistence type="predicted"/>
<evidence type="ECO:0000313" key="1">
    <source>
        <dbReference type="EMBL" id="QJA60585.1"/>
    </source>
</evidence>
<name>A0A6M3IU94_9ZZZZ</name>
<protein>
    <submittedName>
        <fullName evidence="1">Uncharacterized protein</fullName>
    </submittedName>
</protein>
<accession>A0A6M3IU94</accession>
<organism evidence="1">
    <name type="scientific">viral metagenome</name>
    <dbReference type="NCBI Taxonomy" id="1070528"/>
    <lineage>
        <taxon>unclassified sequences</taxon>
        <taxon>metagenomes</taxon>
        <taxon>organismal metagenomes</taxon>
    </lineage>
</organism>
<dbReference type="AlphaFoldDB" id="A0A6M3IU94"/>
<dbReference type="EMBL" id="MT141414">
    <property type="protein sequence ID" value="QJA60585.1"/>
    <property type="molecule type" value="Genomic_DNA"/>
</dbReference>